<accession>A0A0V0RH75</accession>
<keyword evidence="2" id="KW-1185">Reference proteome</keyword>
<comment type="caution">
    <text evidence="1">The sequence shown here is derived from an EMBL/GenBank/DDBJ whole genome shotgun (WGS) entry which is preliminary data.</text>
</comment>
<dbReference type="AlphaFoldDB" id="A0A0V0RH75"/>
<gene>
    <name evidence="1" type="ORF">T07_10859</name>
</gene>
<proteinExistence type="predicted"/>
<reference evidence="1 2" key="1">
    <citation type="submission" date="2015-01" db="EMBL/GenBank/DDBJ databases">
        <title>Evolution of Trichinella species and genotypes.</title>
        <authorList>
            <person name="Korhonen P.K."/>
            <person name="Edoardo P."/>
            <person name="Giuseppe L.R."/>
            <person name="Gasser R.B."/>
        </authorList>
    </citation>
    <scope>NUCLEOTIDE SEQUENCE [LARGE SCALE GENOMIC DNA]</scope>
    <source>
        <strain evidence="1">ISS37</strain>
    </source>
</reference>
<organism evidence="1 2">
    <name type="scientific">Trichinella nelsoni</name>
    <dbReference type="NCBI Taxonomy" id="6336"/>
    <lineage>
        <taxon>Eukaryota</taxon>
        <taxon>Metazoa</taxon>
        <taxon>Ecdysozoa</taxon>
        <taxon>Nematoda</taxon>
        <taxon>Enoplea</taxon>
        <taxon>Dorylaimia</taxon>
        <taxon>Trichinellida</taxon>
        <taxon>Trichinellidae</taxon>
        <taxon>Trichinella</taxon>
    </lineage>
</organism>
<dbReference type="EMBL" id="JYDL01000192">
    <property type="protein sequence ID" value="KRX13605.1"/>
    <property type="molecule type" value="Genomic_DNA"/>
</dbReference>
<evidence type="ECO:0000313" key="2">
    <source>
        <dbReference type="Proteomes" id="UP000054630"/>
    </source>
</evidence>
<dbReference type="Proteomes" id="UP000054630">
    <property type="component" value="Unassembled WGS sequence"/>
</dbReference>
<name>A0A0V0RH75_9BILA</name>
<sequence length="77" mass="8428">MRSTALTSSWVNQPVRVSYFNSLPLLQLDLICYLVTSTNLRNPTFAACHCLCGVTIQLLMLITAYQVSSTAISTSNA</sequence>
<evidence type="ECO:0000313" key="1">
    <source>
        <dbReference type="EMBL" id="KRX13605.1"/>
    </source>
</evidence>
<protein>
    <submittedName>
        <fullName evidence="1">Uncharacterized protein</fullName>
    </submittedName>
</protein>